<name>A0AAZ3PQR5_ONCTS</name>
<reference evidence="4" key="3">
    <citation type="submission" date="2025-09" db="UniProtKB">
        <authorList>
            <consortium name="Ensembl"/>
        </authorList>
    </citation>
    <scope>IDENTIFICATION</scope>
</reference>
<feature type="compositionally biased region" description="Polar residues" evidence="3">
    <location>
        <begin position="224"/>
        <end position="233"/>
    </location>
</feature>
<accession>A0AAZ3PQR5</accession>
<sequence>MVLEIPSCLHSQLTHNTNTYLLHQTCHQGSFHSPRHRTNSRMALAMAEGTFIVSSESDSSGEHTGSEEGEGAPLAIDGLSAAQREVLERCLHTLTHAKNDSHTLAALLLITRLCPAGQLDSATLRRIFEAVGLSLPARLLVTAVRGSDASGLPPEELLSLGTALLAALSTDPDMAAHPQLLTTIPLLLGLLADGPKWSPQKQAQHQARQGMEPDQPSQAEDEQSSQSTNTTKEPVQDTAGFKAPSQDATSPTGSEEGTAENGAPNSHSTVKLDEALATDCYQVLNTVCALPRGPDQLLARGAVPALCRALGQKQTLSHEKGLPLLGALLSGKTKERAWSKHPAELLSLLARVSQDFCQATGLTQLDMCALVPQFLPSPGGTPKDTDLTPTMVSLWAALRPMLQAKLTPGQIGPVLVLSACLLDLCGWEPVGPPKFCCLLVNRACVEVRMGLEEPPDTELSPQLQQTLTACYRVMEAAMEQACSSQGVAQQSDAQPQTAITGLSLQQSRQVLRVLEEAFSAVIYHLQQVDPSRYGDPFIFATFRSLCAWLAEETSCLKEEVIALLPFLMGYARSHLQGESHDQGLSNWMSEMSVGDCSQGGAWTGKDAVRYLLPALCHLSAEDAPRKVLLTLDTPGLLVTFLTQGWGDLRGKGGAALARDPSMETACSALLNFTVTEPERVRKDPCFRSLESLLSEALPVLLHKPRLLVLAANLCTLGLMIGRLKPAPKAPVEASQRRFFSAALRFLRGALDSSSGPGPVRVSPAWEEWWEEAGELWRLGLQALGGCVKAQPWIITLVREEGWLNHTLAMLGSCSTLPDPHTQGALEEALCAVALQCPFCRQEISVLLKSSAKGALGSMDSLRKSLTTN</sequence>
<comment type="similarity">
    <text evidence="1">Belongs to the neurochondrin family.</text>
</comment>
<gene>
    <name evidence="4" type="primary">NCDN</name>
</gene>
<evidence type="ECO:0000256" key="1">
    <source>
        <dbReference type="ARBA" id="ARBA00006927"/>
    </source>
</evidence>
<evidence type="ECO:0000313" key="4">
    <source>
        <dbReference type="Ensembl" id="ENSOTSP00005118533.1"/>
    </source>
</evidence>
<dbReference type="GO" id="GO:0030425">
    <property type="term" value="C:dendrite"/>
    <property type="evidence" value="ECO:0007669"/>
    <property type="project" value="TreeGrafter"/>
</dbReference>
<keyword evidence="5" id="KW-1185">Reference proteome</keyword>
<dbReference type="AlphaFoldDB" id="A0AAZ3PQR5"/>
<feature type="compositionally biased region" description="Polar residues" evidence="3">
    <location>
        <begin position="246"/>
        <end position="255"/>
    </location>
</feature>
<reference evidence="5" key="1">
    <citation type="journal article" date="2018" name="PLoS ONE">
        <title>Chinook salmon (Oncorhynchus tshawytscha) genome and transcriptome.</title>
        <authorList>
            <person name="Christensen K.A."/>
            <person name="Leong J.S."/>
            <person name="Sakhrani D."/>
            <person name="Biagi C.A."/>
            <person name="Minkley D.R."/>
            <person name="Withler R.E."/>
            <person name="Rondeau E.B."/>
            <person name="Koop B.F."/>
            <person name="Devlin R.H."/>
        </authorList>
    </citation>
    <scope>NUCLEOTIDE SEQUENCE [LARGE SCALE GENOMIC DNA]</scope>
</reference>
<proteinExistence type="inferred from homology"/>
<organism evidence="4 5">
    <name type="scientific">Oncorhynchus tshawytscha</name>
    <name type="common">Chinook salmon</name>
    <name type="synonym">Salmo tshawytscha</name>
    <dbReference type="NCBI Taxonomy" id="74940"/>
    <lineage>
        <taxon>Eukaryota</taxon>
        <taxon>Metazoa</taxon>
        <taxon>Chordata</taxon>
        <taxon>Craniata</taxon>
        <taxon>Vertebrata</taxon>
        <taxon>Euteleostomi</taxon>
        <taxon>Actinopterygii</taxon>
        <taxon>Neopterygii</taxon>
        <taxon>Teleostei</taxon>
        <taxon>Protacanthopterygii</taxon>
        <taxon>Salmoniformes</taxon>
        <taxon>Salmonidae</taxon>
        <taxon>Salmoninae</taxon>
        <taxon>Oncorhynchus</taxon>
    </lineage>
</organism>
<evidence type="ECO:0000256" key="2">
    <source>
        <dbReference type="ARBA" id="ARBA00018324"/>
    </source>
</evidence>
<dbReference type="GeneTree" id="ENSGT00390000013601"/>
<protein>
    <recommendedName>
        <fullName evidence="2">Neurochondrin</fullName>
    </recommendedName>
</protein>
<dbReference type="GO" id="GO:0031175">
    <property type="term" value="P:neuron projection development"/>
    <property type="evidence" value="ECO:0007669"/>
    <property type="project" value="TreeGrafter"/>
</dbReference>
<dbReference type="Ensembl" id="ENSOTST00005128212.1">
    <property type="protein sequence ID" value="ENSOTSP00005118533.1"/>
    <property type="gene ID" value="ENSOTSG00005030332.2"/>
</dbReference>
<evidence type="ECO:0000256" key="3">
    <source>
        <dbReference type="SAM" id="MobiDB-lite"/>
    </source>
</evidence>
<dbReference type="Proteomes" id="UP000694402">
    <property type="component" value="Unassembled WGS sequence"/>
</dbReference>
<dbReference type="Pfam" id="PF05536">
    <property type="entry name" value="Neurochondrin"/>
    <property type="match status" value="2"/>
</dbReference>
<evidence type="ECO:0000313" key="5">
    <source>
        <dbReference type="Proteomes" id="UP000694402"/>
    </source>
</evidence>
<dbReference type="PANTHER" id="PTHR13109:SF7">
    <property type="entry name" value="NEUROCHONDRIN"/>
    <property type="match status" value="1"/>
</dbReference>
<dbReference type="InterPro" id="IPR008709">
    <property type="entry name" value="Neurochondrin"/>
</dbReference>
<feature type="region of interest" description="Disordered" evidence="3">
    <location>
        <begin position="197"/>
        <end position="267"/>
    </location>
</feature>
<dbReference type="GO" id="GO:0048168">
    <property type="term" value="P:regulation of neuronal synaptic plasticity"/>
    <property type="evidence" value="ECO:0007669"/>
    <property type="project" value="TreeGrafter"/>
</dbReference>
<dbReference type="PANTHER" id="PTHR13109">
    <property type="entry name" value="NEUROCHONDRIN"/>
    <property type="match status" value="1"/>
</dbReference>
<reference evidence="4" key="2">
    <citation type="submission" date="2025-08" db="UniProtKB">
        <authorList>
            <consortium name="Ensembl"/>
        </authorList>
    </citation>
    <scope>IDENTIFICATION</scope>
</reference>